<reference evidence="1 2" key="1">
    <citation type="submission" date="2019-02" db="EMBL/GenBank/DDBJ databases">
        <title>Planctomycetal bacteria perform biofilm scaping via a novel small molecule.</title>
        <authorList>
            <person name="Jeske O."/>
            <person name="Boedeker C."/>
            <person name="Wiegand S."/>
            <person name="Breitling P."/>
            <person name="Kallscheuer N."/>
            <person name="Jogler M."/>
            <person name="Rohde M."/>
            <person name="Petersen J."/>
            <person name="Medema M.H."/>
            <person name="Surup F."/>
            <person name="Jogler C."/>
        </authorList>
    </citation>
    <scope>NUCLEOTIDE SEQUENCE [LARGE SCALE GENOMIC DNA]</scope>
    <source>
        <strain evidence="1 2">Mal15</strain>
    </source>
</reference>
<dbReference type="Proteomes" id="UP000321353">
    <property type="component" value="Chromosome"/>
</dbReference>
<dbReference type="KEGG" id="smam:Mal15_31350"/>
<evidence type="ECO:0000313" key="2">
    <source>
        <dbReference type="Proteomes" id="UP000321353"/>
    </source>
</evidence>
<proteinExistence type="predicted"/>
<protein>
    <submittedName>
        <fullName evidence="1">Uncharacterized protein</fullName>
    </submittedName>
</protein>
<organism evidence="1 2">
    <name type="scientific">Stieleria maiorica</name>
    <dbReference type="NCBI Taxonomy" id="2795974"/>
    <lineage>
        <taxon>Bacteria</taxon>
        <taxon>Pseudomonadati</taxon>
        <taxon>Planctomycetota</taxon>
        <taxon>Planctomycetia</taxon>
        <taxon>Pirellulales</taxon>
        <taxon>Pirellulaceae</taxon>
        <taxon>Stieleria</taxon>
    </lineage>
</organism>
<accession>A0A5B9MG45</accession>
<keyword evidence="2" id="KW-1185">Reference proteome</keyword>
<name>A0A5B9MG45_9BACT</name>
<evidence type="ECO:0000313" key="1">
    <source>
        <dbReference type="EMBL" id="QEF99076.1"/>
    </source>
</evidence>
<dbReference type="EMBL" id="CP036264">
    <property type="protein sequence ID" value="QEF99076.1"/>
    <property type="molecule type" value="Genomic_DNA"/>
</dbReference>
<dbReference type="AlphaFoldDB" id="A0A5B9MG45"/>
<sequence length="68" mass="7992">MKRRKAAFLAVILAVTAIWGVLLPRLATTETVRRRTQWLEHHRIDPAAMYYTELPMMDRILAKERASR</sequence>
<gene>
    <name evidence="1" type="ORF">Mal15_31350</name>
</gene>
<dbReference type="RefSeq" id="WP_147868539.1">
    <property type="nucleotide sequence ID" value="NZ_CP036264.1"/>
</dbReference>